<evidence type="ECO:0000256" key="1">
    <source>
        <dbReference type="SAM" id="Phobius"/>
    </source>
</evidence>
<reference evidence="2 3" key="1">
    <citation type="submission" date="2021-06" db="EMBL/GenBank/DDBJ databases">
        <authorList>
            <person name="Sun Q."/>
            <person name="Li D."/>
        </authorList>
    </citation>
    <scope>NUCLEOTIDE SEQUENCE [LARGE SCALE GENOMIC DNA]</scope>
    <source>
        <strain evidence="2 3">N19</strain>
    </source>
</reference>
<feature type="transmembrane region" description="Helical" evidence="1">
    <location>
        <begin position="176"/>
        <end position="196"/>
    </location>
</feature>
<proteinExistence type="predicted"/>
<dbReference type="InterPro" id="IPR010699">
    <property type="entry name" value="DUF1275"/>
</dbReference>
<keyword evidence="1" id="KW-0472">Membrane</keyword>
<keyword evidence="1" id="KW-1133">Transmembrane helix</keyword>
<feature type="transmembrane region" description="Helical" evidence="1">
    <location>
        <begin position="93"/>
        <end position="113"/>
    </location>
</feature>
<evidence type="ECO:0000313" key="2">
    <source>
        <dbReference type="EMBL" id="MBU5335008.1"/>
    </source>
</evidence>
<dbReference type="EMBL" id="JAHLOQ010000002">
    <property type="protein sequence ID" value="MBU5335008.1"/>
    <property type="molecule type" value="Genomic_DNA"/>
</dbReference>
<dbReference type="RefSeq" id="WP_216568176.1">
    <property type="nucleotide sequence ID" value="NZ_JAHLOQ010000002.1"/>
</dbReference>
<dbReference type="Proteomes" id="UP001196301">
    <property type="component" value="Unassembled WGS sequence"/>
</dbReference>
<feature type="transmembrane region" description="Helical" evidence="1">
    <location>
        <begin position="202"/>
        <end position="219"/>
    </location>
</feature>
<gene>
    <name evidence="2" type="ORF">KQI20_01025</name>
</gene>
<organism evidence="2 3">
    <name type="scientific">Intestinibacter bartlettii</name>
    <dbReference type="NCBI Taxonomy" id="261299"/>
    <lineage>
        <taxon>Bacteria</taxon>
        <taxon>Bacillati</taxon>
        <taxon>Bacillota</taxon>
        <taxon>Clostridia</taxon>
        <taxon>Peptostreptococcales</taxon>
        <taxon>Peptostreptococcaceae</taxon>
        <taxon>Intestinibacter</taxon>
    </lineage>
</organism>
<accession>A0ABS6DT38</accession>
<keyword evidence="1" id="KW-0812">Transmembrane</keyword>
<keyword evidence="3" id="KW-1185">Reference proteome</keyword>
<dbReference type="PANTHER" id="PTHR37314:SF4">
    <property type="entry name" value="UPF0700 TRANSMEMBRANE PROTEIN YOAK"/>
    <property type="match status" value="1"/>
</dbReference>
<dbReference type="Pfam" id="PF06912">
    <property type="entry name" value="DUF1275"/>
    <property type="match status" value="1"/>
</dbReference>
<comment type="caution">
    <text evidence="2">The sequence shown here is derived from an EMBL/GenBank/DDBJ whole genome shotgun (WGS) entry which is preliminary data.</text>
</comment>
<name>A0ABS6DT38_9FIRM</name>
<protein>
    <submittedName>
        <fullName evidence="2">DUF1275 domain-containing protein</fullName>
    </submittedName>
</protein>
<feature type="transmembrane region" description="Helical" evidence="1">
    <location>
        <begin position="61"/>
        <end position="81"/>
    </location>
</feature>
<sequence length="253" mass="28633">MQLAHKKHISESFRLAALLALVGGFLDAYTYICRGEVFANAQTGNIVLVGLSLSEYDLKGVIYHFVPVIAFILGVIITEMIKRRIKPKKTFIHWRQIVIGAEIIILTLMAFIPMGKYDVIVNISISFICAMQVEAFRKVNGTALSTTMCTGNLRTATEQIYRFIVEKDKSKMNISVQAYGIVIFFIIGASMGGILTKMYLEKAILVASAILFVVFVSMFRNIEKYILKELEEDDEEEEEEIDSEIKKLKHMKN</sequence>
<feature type="transmembrane region" description="Helical" evidence="1">
    <location>
        <begin position="12"/>
        <end position="32"/>
    </location>
</feature>
<evidence type="ECO:0000313" key="3">
    <source>
        <dbReference type="Proteomes" id="UP001196301"/>
    </source>
</evidence>
<dbReference type="PANTHER" id="PTHR37314">
    <property type="entry name" value="SLR0142 PROTEIN"/>
    <property type="match status" value="1"/>
</dbReference>